<organism evidence="1 2">
    <name type="scientific">Penicillium cosmopolitanum</name>
    <dbReference type="NCBI Taxonomy" id="1131564"/>
    <lineage>
        <taxon>Eukaryota</taxon>
        <taxon>Fungi</taxon>
        <taxon>Dikarya</taxon>
        <taxon>Ascomycota</taxon>
        <taxon>Pezizomycotina</taxon>
        <taxon>Eurotiomycetes</taxon>
        <taxon>Eurotiomycetidae</taxon>
        <taxon>Eurotiales</taxon>
        <taxon>Aspergillaceae</taxon>
        <taxon>Penicillium</taxon>
    </lineage>
</organism>
<sequence>MIDDEEKYWLLLGIRRGSVVRDSITLTLFKVLEDTKLLAVRINQYESQEILRPAIFHRIRQMPSQVQALMLQDPEECLDALSRIAQLCKQSTYRVWKYYKDTATHMLHEEKVVFVAPDGITSKSTFLSRFLTTKRALYHDGTVDERHLSYGLFVDKLKHFCGYDPSIHDISLWHVEPGSQSRLEANAVTDHDSWISAMIEEQNMLQSSKTPVVFHVAELNTFYLGQRFES</sequence>
<dbReference type="RefSeq" id="XP_056487214.1">
    <property type="nucleotide sequence ID" value="XM_056631663.1"/>
</dbReference>
<reference evidence="1" key="2">
    <citation type="journal article" date="2023" name="IMA Fungus">
        <title>Comparative genomic study of the Penicillium genus elucidates a diverse pangenome and 15 lateral gene transfer events.</title>
        <authorList>
            <person name="Petersen C."/>
            <person name="Sorensen T."/>
            <person name="Nielsen M.R."/>
            <person name="Sondergaard T.E."/>
            <person name="Sorensen J.L."/>
            <person name="Fitzpatrick D.A."/>
            <person name="Frisvad J.C."/>
            <person name="Nielsen K.L."/>
        </authorList>
    </citation>
    <scope>NUCLEOTIDE SEQUENCE</scope>
    <source>
        <strain evidence="1">IBT 29677</strain>
    </source>
</reference>
<name>A0A9X0B814_9EURO</name>
<proteinExistence type="predicted"/>
<evidence type="ECO:0000313" key="2">
    <source>
        <dbReference type="Proteomes" id="UP001147747"/>
    </source>
</evidence>
<reference evidence="1" key="1">
    <citation type="submission" date="2022-12" db="EMBL/GenBank/DDBJ databases">
        <authorList>
            <person name="Petersen C."/>
        </authorList>
    </citation>
    <scope>NUCLEOTIDE SEQUENCE</scope>
    <source>
        <strain evidence="1">IBT 29677</strain>
    </source>
</reference>
<comment type="caution">
    <text evidence="1">The sequence shown here is derived from an EMBL/GenBank/DDBJ whole genome shotgun (WGS) entry which is preliminary data.</text>
</comment>
<keyword evidence="2" id="KW-1185">Reference proteome</keyword>
<dbReference type="OrthoDB" id="4322367at2759"/>
<evidence type="ECO:0000313" key="1">
    <source>
        <dbReference type="EMBL" id="KAJ5391536.1"/>
    </source>
</evidence>
<dbReference type="AlphaFoldDB" id="A0A9X0B814"/>
<dbReference type="EMBL" id="JAPZBU010000008">
    <property type="protein sequence ID" value="KAJ5391536.1"/>
    <property type="molecule type" value="Genomic_DNA"/>
</dbReference>
<gene>
    <name evidence="1" type="ORF">N7509_007026</name>
</gene>
<dbReference type="GeneID" id="81370643"/>
<dbReference type="Proteomes" id="UP001147747">
    <property type="component" value="Unassembled WGS sequence"/>
</dbReference>
<protein>
    <submittedName>
        <fullName evidence="1">Uncharacterized protein</fullName>
    </submittedName>
</protein>
<accession>A0A9X0B814</accession>